<accession>A0ACC2UHC0</accession>
<protein>
    <submittedName>
        <fullName evidence="1">Mitochondrial ATPase complex subunit atp10</fullName>
    </submittedName>
</protein>
<keyword evidence="2" id="KW-1185">Reference proteome</keyword>
<dbReference type="EMBL" id="QTSX02000731">
    <property type="protein sequence ID" value="KAJ9086136.1"/>
    <property type="molecule type" value="Genomic_DNA"/>
</dbReference>
<evidence type="ECO:0000313" key="1">
    <source>
        <dbReference type="EMBL" id="KAJ9086136.1"/>
    </source>
</evidence>
<dbReference type="Proteomes" id="UP001165960">
    <property type="component" value="Unassembled WGS sequence"/>
</dbReference>
<gene>
    <name evidence="1" type="primary">ATP10_1</name>
    <name evidence="1" type="ORF">DSO57_1007251</name>
</gene>
<organism evidence="1 2">
    <name type="scientific">Entomophthora muscae</name>
    <dbReference type="NCBI Taxonomy" id="34485"/>
    <lineage>
        <taxon>Eukaryota</taxon>
        <taxon>Fungi</taxon>
        <taxon>Fungi incertae sedis</taxon>
        <taxon>Zoopagomycota</taxon>
        <taxon>Entomophthoromycotina</taxon>
        <taxon>Entomophthoromycetes</taxon>
        <taxon>Entomophthorales</taxon>
        <taxon>Entomophthoraceae</taxon>
        <taxon>Entomophthora</taxon>
    </lineage>
</organism>
<evidence type="ECO:0000313" key="2">
    <source>
        <dbReference type="Proteomes" id="UP001165960"/>
    </source>
</evidence>
<proteinExistence type="predicted"/>
<name>A0ACC2UHC0_9FUNG</name>
<sequence>MPLSSIRKATGIAPRPFAAGAGIRVGIFVREYGEKVQASTPAEEPKPTAPRKRFTATISYEDKRQSPFNLSTDRQNRLAELRQLKNFIPGDLLPPKHPEKLSILSKVDRKIEDTLDQERNIQRRQILFRKFCTPVYQDFHDIRATSGKLFEAIESEVPEQSALYMPNMKVKPLSPHLDKFKDSPKSGVELMDQLQGKLTLVAFYLSQYGESQCGSFVSPFQELIDKRIPNLQLIEINVAEKFFNSLIVRLFASRIRGQLSEPKQVTISKTNSDVQANYYLKYGSMEEIREKLAMVNSMMGYVFLVDKNLKVRWYANGEATQTELESMKAIVARLSNIKFVANP</sequence>
<comment type="caution">
    <text evidence="1">The sequence shown here is derived from an EMBL/GenBank/DDBJ whole genome shotgun (WGS) entry which is preliminary data.</text>
</comment>
<reference evidence="1" key="1">
    <citation type="submission" date="2022-04" db="EMBL/GenBank/DDBJ databases">
        <title>Genome of the entomopathogenic fungus Entomophthora muscae.</title>
        <authorList>
            <person name="Elya C."/>
            <person name="Lovett B.R."/>
            <person name="Lee E."/>
            <person name="Macias A.M."/>
            <person name="Hajek A.E."/>
            <person name="De Bivort B.L."/>
            <person name="Kasson M.T."/>
            <person name="De Fine Licht H.H."/>
            <person name="Stajich J.E."/>
        </authorList>
    </citation>
    <scope>NUCLEOTIDE SEQUENCE</scope>
    <source>
        <strain evidence="1">Berkeley</strain>
    </source>
</reference>